<evidence type="ECO:0000313" key="1">
    <source>
        <dbReference type="EMBL" id="MDI3390780.1"/>
    </source>
</evidence>
<sequence>MSRTEADQRPRAVRARFRAGEAVPTAGLAPGHTQANLISVPADWAYDMLLFCQRNPKPCPVLGPVRRVFAGPRRSPSYRW</sequence>
<gene>
    <name evidence="1" type="ORF">QIS99_32010</name>
</gene>
<dbReference type="InterPro" id="IPR038021">
    <property type="entry name" value="Putative_hydro-lyase"/>
</dbReference>
<evidence type="ECO:0008006" key="3">
    <source>
        <dbReference type="Google" id="ProtNLM"/>
    </source>
</evidence>
<dbReference type="PANTHER" id="PTHR32022:SF10">
    <property type="entry name" value="D-GLUTAMATE CYCLASE, MITOCHONDRIAL"/>
    <property type="match status" value="1"/>
</dbReference>
<dbReference type="Gene3D" id="3.40.1640.10">
    <property type="entry name" value="PSTPO5379-like"/>
    <property type="match status" value="1"/>
</dbReference>
<accession>A0ABT6S2G5</accession>
<feature type="non-terminal residue" evidence="1">
    <location>
        <position position="80"/>
    </location>
</feature>
<evidence type="ECO:0000313" key="2">
    <source>
        <dbReference type="Proteomes" id="UP001224661"/>
    </source>
</evidence>
<dbReference type="EMBL" id="JASCIR010000081">
    <property type="protein sequence ID" value="MDI3390780.1"/>
    <property type="molecule type" value="Genomic_DNA"/>
</dbReference>
<name>A0ABT6S2G5_9ACTN</name>
<comment type="caution">
    <text evidence="1">The sequence shown here is derived from an EMBL/GenBank/DDBJ whole genome shotgun (WGS) entry which is preliminary data.</text>
</comment>
<dbReference type="SUPFAM" id="SSF160920">
    <property type="entry name" value="PSTPO5379-like"/>
    <property type="match status" value="1"/>
</dbReference>
<keyword evidence="2" id="KW-1185">Reference proteome</keyword>
<protein>
    <recommendedName>
        <fullName evidence="3">DUF1445 domain-containing protein</fullName>
    </recommendedName>
</protein>
<dbReference type="Proteomes" id="UP001224661">
    <property type="component" value="Unassembled WGS sequence"/>
</dbReference>
<dbReference type="PANTHER" id="PTHR32022">
    <property type="entry name" value="D-GLUTAMATE CYCLASE, MITOCHONDRIAL"/>
    <property type="match status" value="1"/>
</dbReference>
<proteinExistence type="predicted"/>
<reference evidence="1 2" key="1">
    <citation type="submission" date="2023-05" db="EMBL/GenBank/DDBJ databases">
        <title>Draft genome sequence of Streptomyces sp. B-S-A8 isolated from a cave soil in Thailand.</title>
        <authorList>
            <person name="Chamroensaksri N."/>
            <person name="Muangham S."/>
        </authorList>
    </citation>
    <scope>NUCLEOTIDE SEQUENCE [LARGE SCALE GENOMIC DNA]</scope>
    <source>
        <strain evidence="1 2">B-S-A8</strain>
    </source>
</reference>
<organism evidence="1 2">
    <name type="scientific">Streptomyces solicavernae</name>
    <dbReference type="NCBI Taxonomy" id="3043614"/>
    <lineage>
        <taxon>Bacteria</taxon>
        <taxon>Bacillati</taxon>
        <taxon>Actinomycetota</taxon>
        <taxon>Actinomycetes</taxon>
        <taxon>Kitasatosporales</taxon>
        <taxon>Streptomycetaceae</taxon>
        <taxon>Streptomyces</taxon>
    </lineage>
</organism>